<dbReference type="AlphaFoldDB" id="A0A656HGV6"/>
<feature type="domain" description="CBS" evidence="3">
    <location>
        <begin position="76"/>
        <end position="131"/>
    </location>
</feature>
<dbReference type="Gene3D" id="3.10.580.10">
    <property type="entry name" value="CBS-domain"/>
    <property type="match status" value="1"/>
</dbReference>
<dbReference type="PANTHER" id="PTHR43080:SF2">
    <property type="entry name" value="CBS DOMAIN-CONTAINING PROTEIN"/>
    <property type="match status" value="1"/>
</dbReference>
<sequence>MKTISQVLARKGSEVYSVAPAARVIEAVKTMAEKRVGALLVLDNGKLKGIISEQDYTRKIVLRDRIAEHLRVDEAMTSPVVCITPEHSIQDGMAIMTDKRIRHLPVMAGGELLGLVSIGDLVKEVISEQQFMIDQLVQYIQG</sequence>
<dbReference type="Proteomes" id="UP000005317">
    <property type="component" value="Unassembled WGS sequence"/>
</dbReference>
<dbReference type="PROSITE" id="PS51371">
    <property type="entry name" value="CBS"/>
    <property type="match status" value="2"/>
</dbReference>
<dbReference type="PANTHER" id="PTHR43080">
    <property type="entry name" value="CBS DOMAIN-CONTAINING PROTEIN CBSX3, MITOCHONDRIAL"/>
    <property type="match status" value="1"/>
</dbReference>
<evidence type="ECO:0000256" key="2">
    <source>
        <dbReference type="PROSITE-ProRule" id="PRU00703"/>
    </source>
</evidence>
<dbReference type="OrthoDB" id="9807125at2"/>
<feature type="domain" description="CBS" evidence="3">
    <location>
        <begin position="9"/>
        <end position="68"/>
    </location>
</feature>
<dbReference type="RefSeq" id="WP_002709533.1">
    <property type="nucleotide sequence ID" value="NZ_JH651384.1"/>
</dbReference>
<reference evidence="5" key="1">
    <citation type="journal article" date="2011" name="Stand. Genomic Sci.">
        <title>Genome sequence of the filamentous, gliding Thiothrix nivea neotype strain (JP2(T)).</title>
        <authorList>
            <person name="Lapidus A."/>
            <person name="Nolan M."/>
            <person name="Lucas S."/>
            <person name="Glavina Del Rio T."/>
            <person name="Tice H."/>
            <person name="Cheng J.F."/>
            <person name="Tapia R."/>
            <person name="Han C."/>
            <person name="Goodwin L."/>
            <person name="Pitluck S."/>
            <person name="Liolios K."/>
            <person name="Pagani I."/>
            <person name="Ivanova N."/>
            <person name="Huntemann M."/>
            <person name="Mavromatis K."/>
            <person name="Mikhailova N."/>
            <person name="Pati A."/>
            <person name="Chen A."/>
            <person name="Palaniappan K."/>
            <person name="Land M."/>
            <person name="Brambilla E.M."/>
            <person name="Rohde M."/>
            <person name="Abt B."/>
            <person name="Verbarg S."/>
            <person name="Goker M."/>
            <person name="Bristow J."/>
            <person name="Eisen J.A."/>
            <person name="Markowitz V."/>
            <person name="Hugenholtz P."/>
            <person name="Kyrpides N.C."/>
            <person name="Klenk H.P."/>
            <person name="Woyke T."/>
        </authorList>
    </citation>
    <scope>NUCLEOTIDE SEQUENCE [LARGE SCALE GENOMIC DNA]</scope>
    <source>
        <strain evidence="5">ATCC 35100 / DSM 5205 / JP2</strain>
    </source>
</reference>
<keyword evidence="1 2" id="KW-0129">CBS domain</keyword>
<dbReference type="CDD" id="cd04623">
    <property type="entry name" value="CBS_pair_bac_euk"/>
    <property type="match status" value="1"/>
</dbReference>
<dbReference type="InterPro" id="IPR051257">
    <property type="entry name" value="Diverse_CBS-Domain"/>
</dbReference>
<dbReference type="EMBL" id="JH651384">
    <property type="protein sequence ID" value="EIJ35633.1"/>
    <property type="molecule type" value="Genomic_DNA"/>
</dbReference>
<keyword evidence="5" id="KW-1185">Reference proteome</keyword>
<gene>
    <name evidence="4" type="ORF">Thini_3110</name>
</gene>
<evidence type="ECO:0000259" key="3">
    <source>
        <dbReference type="PROSITE" id="PS51371"/>
    </source>
</evidence>
<dbReference type="Pfam" id="PF00571">
    <property type="entry name" value="CBS"/>
    <property type="match status" value="2"/>
</dbReference>
<name>A0A656HGV6_THINJ</name>
<dbReference type="SMART" id="SM00116">
    <property type="entry name" value="CBS"/>
    <property type="match status" value="2"/>
</dbReference>
<evidence type="ECO:0000256" key="1">
    <source>
        <dbReference type="ARBA" id="ARBA00023122"/>
    </source>
</evidence>
<dbReference type="InterPro" id="IPR044725">
    <property type="entry name" value="CBSX3_CBS_dom"/>
</dbReference>
<evidence type="ECO:0000313" key="4">
    <source>
        <dbReference type="EMBL" id="EIJ35633.1"/>
    </source>
</evidence>
<proteinExistence type="predicted"/>
<dbReference type="InterPro" id="IPR046342">
    <property type="entry name" value="CBS_dom_sf"/>
</dbReference>
<dbReference type="InterPro" id="IPR000644">
    <property type="entry name" value="CBS_dom"/>
</dbReference>
<evidence type="ECO:0000313" key="5">
    <source>
        <dbReference type="Proteomes" id="UP000005317"/>
    </source>
</evidence>
<dbReference type="SUPFAM" id="SSF54631">
    <property type="entry name" value="CBS-domain pair"/>
    <property type="match status" value="1"/>
</dbReference>
<protein>
    <submittedName>
        <fullName evidence="4">Putative signal transduction protein with CBS domains</fullName>
    </submittedName>
</protein>
<organism evidence="4 5">
    <name type="scientific">Thiothrix nivea (strain ATCC 35100 / DSM 5205 / JP2)</name>
    <dbReference type="NCBI Taxonomy" id="870187"/>
    <lineage>
        <taxon>Bacteria</taxon>
        <taxon>Pseudomonadati</taxon>
        <taxon>Pseudomonadota</taxon>
        <taxon>Gammaproteobacteria</taxon>
        <taxon>Thiotrichales</taxon>
        <taxon>Thiotrichaceae</taxon>
        <taxon>Thiothrix</taxon>
    </lineage>
</organism>
<accession>A0A656HGV6</accession>